<dbReference type="SMART" id="SM00943">
    <property type="entry name" value="Prim-Pol"/>
    <property type="match status" value="1"/>
</dbReference>
<accession>A0AAU9EXI1</accession>
<dbReference type="EMBL" id="AP028679">
    <property type="protein sequence ID" value="BEQ14413.1"/>
    <property type="molecule type" value="Genomic_DNA"/>
</dbReference>
<keyword evidence="1" id="KW-0378">Hydrolase</keyword>
<evidence type="ECO:0000256" key="2">
    <source>
        <dbReference type="SAM" id="MobiDB-lite"/>
    </source>
</evidence>
<evidence type="ECO:0000313" key="6">
    <source>
        <dbReference type="Proteomes" id="UP001366166"/>
    </source>
</evidence>
<dbReference type="InterPro" id="IPR015330">
    <property type="entry name" value="DNA_primase/pol_bifunc_N"/>
</dbReference>
<dbReference type="SMART" id="SM00885">
    <property type="entry name" value="D5_N"/>
    <property type="match status" value="1"/>
</dbReference>
<evidence type="ECO:0000256" key="1">
    <source>
        <dbReference type="ARBA" id="ARBA00022801"/>
    </source>
</evidence>
<dbReference type="Pfam" id="PF08706">
    <property type="entry name" value="D5_N"/>
    <property type="match status" value="1"/>
</dbReference>
<dbReference type="Pfam" id="PF09250">
    <property type="entry name" value="Prim-Pol"/>
    <property type="match status" value="1"/>
</dbReference>
<proteinExistence type="predicted"/>
<dbReference type="KEGG" id="dmp:FAK_14790"/>
<evidence type="ECO:0000259" key="3">
    <source>
        <dbReference type="SMART" id="SM00885"/>
    </source>
</evidence>
<evidence type="ECO:0008006" key="7">
    <source>
        <dbReference type="Google" id="ProtNLM"/>
    </source>
</evidence>
<dbReference type="RefSeq" id="WP_338606123.1">
    <property type="nucleotide sequence ID" value="NZ_AP028679.1"/>
</dbReference>
<dbReference type="CDD" id="cd04859">
    <property type="entry name" value="Prim_Pol"/>
    <property type="match status" value="1"/>
</dbReference>
<sequence length="492" mass="54624">MSIKNTENNLEAALAYARLGWKVLPVYSSNDPKCIKPGKQAHIKKWQDDASSDPQQIEEWWGQWPDANVGILTGAASGIFVLDVDMKPDKDGEASLAALEKKQGSLPPTVMAHTGSGGRHFFFKYPQRGEIGNSAGRIGPGLDVRGDNGYVVAPPSDHISGGVYAWDEDHHPDDMKPAEAPQWLLDKIKSQKQPRPVQKSSAGQGKLPKNVEKFEGADALLDYELKTLAKASKGGRNDQLNKSAYYIGRILDAGDLDEDMVRRQFSATAKTIGLGSEEIADTLNSALEAGKRNARTPLSNERINHYLAHSQKGDAELFIKEQRGQLCFDRTDRKWFIWTGTQWVEDKKGEHQRRLDNVDKIYQEALILKQIQENAKRSAGEKSAAQDIESLIGRLRERISNLGKSGWQKNVVEQAATGDNSLAITGDEWDTNPNLLGVANGVLEFNWQAATVTFRPMQPDDFIRTIIPTSWPGPHDTVNLPRLVPVNSRNFR</sequence>
<dbReference type="Proteomes" id="UP001366166">
    <property type="component" value="Chromosome"/>
</dbReference>
<keyword evidence="6" id="KW-1185">Reference proteome</keyword>
<dbReference type="PANTHER" id="PTHR35372">
    <property type="entry name" value="ATP BINDING PROTEIN-RELATED"/>
    <property type="match status" value="1"/>
</dbReference>
<dbReference type="InterPro" id="IPR014818">
    <property type="entry name" value="Phage/plasmid_primase_P4_C"/>
</dbReference>
<protein>
    <recommendedName>
        <fullName evidence="7">DNA primase/polymerase bifunctional N-terminal domain-containing protein</fullName>
    </recommendedName>
</protein>
<organism evidence="5 6">
    <name type="scientific">Desulfoferula mesophila</name>
    <dbReference type="NCBI Taxonomy" id="3058419"/>
    <lineage>
        <taxon>Bacteria</taxon>
        <taxon>Pseudomonadati</taxon>
        <taxon>Thermodesulfobacteriota</taxon>
        <taxon>Desulfarculia</taxon>
        <taxon>Desulfarculales</taxon>
        <taxon>Desulfarculaceae</taxon>
        <taxon>Desulfoferula</taxon>
    </lineage>
</organism>
<dbReference type="AlphaFoldDB" id="A0AAU9EXI1"/>
<dbReference type="InterPro" id="IPR051620">
    <property type="entry name" value="ORF904-like_C"/>
</dbReference>
<feature type="domain" description="DNA primase/polymerase bifunctional N-terminal" evidence="4">
    <location>
        <begin position="13"/>
        <end position="184"/>
    </location>
</feature>
<feature type="domain" description="Bacteriophage/plasmid primase P4 C-terminal" evidence="3">
    <location>
        <begin position="315"/>
        <end position="485"/>
    </location>
</feature>
<evidence type="ECO:0000313" key="5">
    <source>
        <dbReference type="EMBL" id="BEQ14413.1"/>
    </source>
</evidence>
<name>A0AAU9EXI1_9BACT</name>
<reference evidence="6" key="1">
    <citation type="journal article" date="2023" name="Arch. Microbiol.">
        <title>Desulfoferula mesophilus gen. nov. sp. nov., a mesophilic sulfate-reducing bacterium isolated from a brackish lake sediment.</title>
        <authorList>
            <person name="Watanabe T."/>
            <person name="Yabe T."/>
            <person name="Tsuji J.M."/>
            <person name="Fukui M."/>
        </authorList>
    </citation>
    <scope>NUCLEOTIDE SEQUENCE [LARGE SCALE GENOMIC DNA]</scope>
    <source>
        <strain evidence="6">12FAK</strain>
    </source>
</reference>
<evidence type="ECO:0000259" key="4">
    <source>
        <dbReference type="SMART" id="SM00943"/>
    </source>
</evidence>
<feature type="region of interest" description="Disordered" evidence="2">
    <location>
        <begin position="190"/>
        <end position="209"/>
    </location>
</feature>
<gene>
    <name evidence="5" type="ORF">FAK_14790</name>
</gene>
<dbReference type="GO" id="GO:0016787">
    <property type="term" value="F:hydrolase activity"/>
    <property type="evidence" value="ECO:0007669"/>
    <property type="project" value="UniProtKB-KW"/>
</dbReference>
<dbReference type="SUPFAM" id="SSF56747">
    <property type="entry name" value="Prim-pol domain"/>
    <property type="match status" value="1"/>
</dbReference>
<dbReference type="PANTHER" id="PTHR35372:SF2">
    <property type="entry name" value="SF3 HELICASE DOMAIN-CONTAINING PROTEIN"/>
    <property type="match status" value="1"/>
</dbReference>